<evidence type="ECO:0000256" key="4">
    <source>
        <dbReference type="RuleBase" id="RU000363"/>
    </source>
</evidence>
<dbReference type="InterPro" id="IPR020904">
    <property type="entry name" value="Sc_DH/Rdtase_CS"/>
</dbReference>
<dbReference type="STRING" id="78410.A0A0P7BJU9"/>
<proteinExistence type="inferred from homology"/>
<evidence type="ECO:0000259" key="5">
    <source>
        <dbReference type="SMART" id="SM00822"/>
    </source>
</evidence>
<dbReference type="InterPro" id="IPR002347">
    <property type="entry name" value="SDR_fam"/>
</dbReference>
<dbReference type="InterPro" id="IPR036291">
    <property type="entry name" value="NAD(P)-bd_dom_sf"/>
</dbReference>
<protein>
    <recommendedName>
        <fullName evidence="5">Ketoreductase domain-containing protein</fullName>
    </recommendedName>
</protein>
<dbReference type="AlphaFoldDB" id="A0A0P7BJU9"/>
<dbReference type="OrthoDB" id="10253736at2759"/>
<evidence type="ECO:0000256" key="3">
    <source>
        <dbReference type="ARBA" id="ARBA00023002"/>
    </source>
</evidence>
<dbReference type="InterPro" id="IPR057326">
    <property type="entry name" value="KR_dom"/>
</dbReference>
<keyword evidence="2" id="KW-0521">NADP</keyword>
<feature type="domain" description="Ketoreductase" evidence="5">
    <location>
        <begin position="63"/>
        <end position="248"/>
    </location>
</feature>
<reference evidence="6 7" key="1">
    <citation type="submission" date="2015-09" db="EMBL/GenBank/DDBJ databases">
        <title>Draft genome of a European isolate of the apple canker pathogen Neonectria ditissima.</title>
        <authorList>
            <person name="Gomez-Cortecero A."/>
            <person name="Harrison R.J."/>
            <person name="Armitage A.D."/>
        </authorList>
    </citation>
    <scope>NUCLEOTIDE SEQUENCE [LARGE SCALE GENOMIC DNA]</scope>
    <source>
        <strain evidence="6 7">R09/05</strain>
    </source>
</reference>
<evidence type="ECO:0000313" key="6">
    <source>
        <dbReference type="EMBL" id="KPM40555.1"/>
    </source>
</evidence>
<dbReference type="Pfam" id="PF00106">
    <property type="entry name" value="adh_short"/>
    <property type="match status" value="1"/>
</dbReference>
<evidence type="ECO:0000256" key="2">
    <source>
        <dbReference type="ARBA" id="ARBA00022857"/>
    </source>
</evidence>
<dbReference type="PRINTS" id="PR00080">
    <property type="entry name" value="SDRFAMILY"/>
</dbReference>
<dbReference type="SMART" id="SM00822">
    <property type="entry name" value="PKS_KR"/>
    <property type="match status" value="1"/>
</dbReference>
<comment type="similarity">
    <text evidence="1 4">Belongs to the short-chain dehydrogenases/reductases (SDR) family.</text>
</comment>
<comment type="caution">
    <text evidence="6">The sequence shown here is derived from an EMBL/GenBank/DDBJ whole genome shotgun (WGS) entry which is preliminary data.</text>
</comment>
<dbReference type="Gene3D" id="3.40.50.720">
    <property type="entry name" value="NAD(P)-binding Rossmann-like Domain"/>
    <property type="match status" value="1"/>
</dbReference>
<dbReference type="GO" id="GO:0016616">
    <property type="term" value="F:oxidoreductase activity, acting on the CH-OH group of donors, NAD or NADP as acceptor"/>
    <property type="evidence" value="ECO:0007669"/>
    <property type="project" value="TreeGrafter"/>
</dbReference>
<dbReference type="PANTHER" id="PTHR24322:SF736">
    <property type="entry name" value="RETINOL DEHYDROGENASE 10"/>
    <property type="match status" value="1"/>
</dbReference>
<dbReference type="Proteomes" id="UP000050424">
    <property type="component" value="Unassembled WGS sequence"/>
</dbReference>
<sequence length="261" mass="28058">MNIESVASNWLDSATSALQDLCSLSFVLKVALPVAVICAINQLLNRRVSGGLISNDSWDWTKEIVLITGGNSGMGKAIVQALAQKSIKVVILDVRPPQTPLPPGVSFYEVDVSSSEALHRAAEQIRYEVGDPTVLINNAGIGLGSSVLECTEAQVRQIFDVNTLSHFWIIQEFLPAMIKANHGHVVTMASIASFVVLAGNVSYSCTKASALAFHEGLGQELKHRYSASKIRTRLAVLSIPNCHPPDHGILALCTHVGSEHQ</sequence>
<evidence type="ECO:0000313" key="7">
    <source>
        <dbReference type="Proteomes" id="UP000050424"/>
    </source>
</evidence>
<dbReference type="PROSITE" id="PS00061">
    <property type="entry name" value="ADH_SHORT"/>
    <property type="match status" value="1"/>
</dbReference>
<name>A0A0P7BJU9_9HYPO</name>
<keyword evidence="3" id="KW-0560">Oxidoreductase</keyword>
<gene>
    <name evidence="6" type="ORF">AK830_g5995</name>
</gene>
<dbReference type="PRINTS" id="PR00081">
    <property type="entry name" value="GDHRDH"/>
</dbReference>
<accession>A0A0P7BJU9</accession>
<evidence type="ECO:0000256" key="1">
    <source>
        <dbReference type="ARBA" id="ARBA00006484"/>
    </source>
</evidence>
<keyword evidence="7" id="KW-1185">Reference proteome</keyword>
<dbReference type="SUPFAM" id="SSF51735">
    <property type="entry name" value="NAD(P)-binding Rossmann-fold domains"/>
    <property type="match status" value="1"/>
</dbReference>
<dbReference type="PANTHER" id="PTHR24322">
    <property type="entry name" value="PKSB"/>
    <property type="match status" value="1"/>
</dbReference>
<dbReference type="EMBL" id="LKCW01000081">
    <property type="protein sequence ID" value="KPM40555.1"/>
    <property type="molecule type" value="Genomic_DNA"/>
</dbReference>
<organism evidence="6 7">
    <name type="scientific">Neonectria ditissima</name>
    <dbReference type="NCBI Taxonomy" id="78410"/>
    <lineage>
        <taxon>Eukaryota</taxon>
        <taxon>Fungi</taxon>
        <taxon>Dikarya</taxon>
        <taxon>Ascomycota</taxon>
        <taxon>Pezizomycotina</taxon>
        <taxon>Sordariomycetes</taxon>
        <taxon>Hypocreomycetidae</taxon>
        <taxon>Hypocreales</taxon>
        <taxon>Nectriaceae</taxon>
        <taxon>Neonectria</taxon>
    </lineage>
</organism>